<organism evidence="4 5">
    <name type="scientific">Roseovarius litorisediminis</name>
    <dbReference type="NCBI Taxonomy" id="1312363"/>
    <lineage>
        <taxon>Bacteria</taxon>
        <taxon>Pseudomonadati</taxon>
        <taxon>Pseudomonadota</taxon>
        <taxon>Alphaproteobacteria</taxon>
        <taxon>Rhodobacterales</taxon>
        <taxon>Roseobacteraceae</taxon>
        <taxon>Roseovarius</taxon>
    </lineage>
</organism>
<feature type="domain" description="N-acetyltransferase" evidence="3">
    <location>
        <begin position="1"/>
        <end position="142"/>
    </location>
</feature>
<dbReference type="PANTHER" id="PTHR43800:SF1">
    <property type="entry name" value="PEPTIDYL-LYSINE N-ACETYLTRANSFERASE YJAB"/>
    <property type="match status" value="1"/>
</dbReference>
<reference evidence="4 5" key="1">
    <citation type="submission" date="2017-03" db="EMBL/GenBank/DDBJ databases">
        <authorList>
            <person name="Afonso C.L."/>
            <person name="Miller P.J."/>
            <person name="Scott M.A."/>
            <person name="Spackman E."/>
            <person name="Goraichik I."/>
            <person name="Dimitrov K.M."/>
            <person name="Suarez D.L."/>
            <person name="Swayne D.E."/>
        </authorList>
    </citation>
    <scope>NUCLEOTIDE SEQUENCE [LARGE SCALE GENOMIC DNA]</scope>
    <source>
        <strain evidence="4 5">CECT 8287</strain>
    </source>
</reference>
<evidence type="ECO:0000313" key="4">
    <source>
        <dbReference type="EMBL" id="SLN21191.1"/>
    </source>
</evidence>
<gene>
    <name evidence="4" type="primary">yjaB_2</name>
    <name evidence="4" type="ORF">PEL8287_00894</name>
</gene>
<dbReference type="RefSeq" id="WP_085891479.1">
    <property type="nucleotide sequence ID" value="NZ_FWFL01000002.1"/>
</dbReference>
<keyword evidence="2 4" id="KW-0012">Acyltransferase</keyword>
<dbReference type="InterPro" id="IPR016181">
    <property type="entry name" value="Acyl_CoA_acyltransferase"/>
</dbReference>
<dbReference type="AlphaFoldDB" id="A0A1Y5RS00"/>
<dbReference type="PANTHER" id="PTHR43800">
    <property type="entry name" value="PEPTIDYL-LYSINE N-ACETYLTRANSFERASE YJAB"/>
    <property type="match status" value="1"/>
</dbReference>
<dbReference type="Pfam" id="PF13508">
    <property type="entry name" value="Acetyltransf_7"/>
    <property type="match status" value="1"/>
</dbReference>
<dbReference type="PROSITE" id="PS51186">
    <property type="entry name" value="GNAT"/>
    <property type="match status" value="1"/>
</dbReference>
<keyword evidence="5" id="KW-1185">Reference proteome</keyword>
<evidence type="ECO:0000256" key="2">
    <source>
        <dbReference type="ARBA" id="ARBA00023315"/>
    </source>
</evidence>
<protein>
    <submittedName>
        <fullName evidence="4">Putative N-acetyltransferase YjaB</fullName>
        <ecNumber evidence="4">2.3.1.-</ecNumber>
    </submittedName>
</protein>
<sequence length="142" mass="16173">MIRPYSPDDKTIVLSIWRETSAFAHPFLTPEFTDQAEAMIRDVFLDMAEVWIAEQHKHSVGFIALIGNEIGGLFLRPEYHGLGIGRALMDHALRQKGTLELEVFTQNNAGRRFYRRCGFVEGAERLDEASGQKVMRMSFSNP</sequence>
<dbReference type="Gene3D" id="3.40.630.30">
    <property type="match status" value="1"/>
</dbReference>
<accession>A0A1Y5RS00</accession>
<dbReference type="SUPFAM" id="SSF55729">
    <property type="entry name" value="Acyl-CoA N-acyltransferases (Nat)"/>
    <property type="match status" value="1"/>
</dbReference>
<dbReference type="EC" id="2.3.1.-" evidence="4"/>
<evidence type="ECO:0000256" key="1">
    <source>
        <dbReference type="ARBA" id="ARBA00022679"/>
    </source>
</evidence>
<keyword evidence="1 4" id="KW-0808">Transferase</keyword>
<evidence type="ECO:0000313" key="5">
    <source>
        <dbReference type="Proteomes" id="UP000193827"/>
    </source>
</evidence>
<evidence type="ECO:0000259" key="3">
    <source>
        <dbReference type="PROSITE" id="PS51186"/>
    </source>
</evidence>
<dbReference type="GO" id="GO:0016747">
    <property type="term" value="F:acyltransferase activity, transferring groups other than amino-acyl groups"/>
    <property type="evidence" value="ECO:0007669"/>
    <property type="project" value="InterPro"/>
</dbReference>
<dbReference type="CDD" id="cd04301">
    <property type="entry name" value="NAT_SF"/>
    <property type="match status" value="1"/>
</dbReference>
<dbReference type="InterPro" id="IPR000182">
    <property type="entry name" value="GNAT_dom"/>
</dbReference>
<dbReference type="Proteomes" id="UP000193827">
    <property type="component" value="Unassembled WGS sequence"/>
</dbReference>
<dbReference type="EMBL" id="FWFL01000002">
    <property type="protein sequence ID" value="SLN21191.1"/>
    <property type="molecule type" value="Genomic_DNA"/>
</dbReference>
<name>A0A1Y5RS00_9RHOB</name>
<dbReference type="OrthoDB" id="7205533at2"/>
<proteinExistence type="predicted"/>